<dbReference type="InterPro" id="IPR043800">
    <property type="entry name" value="DUF5739"/>
</dbReference>
<feature type="chain" id="PRO_5024293788" evidence="3">
    <location>
        <begin position="32"/>
        <end position="406"/>
    </location>
</feature>
<keyword evidence="2" id="KW-0472">Membrane</keyword>
<feature type="signal peptide" evidence="3">
    <location>
        <begin position="1"/>
        <end position="31"/>
    </location>
</feature>
<reference evidence="5" key="1">
    <citation type="submission" date="2019-11" db="UniProtKB">
        <authorList>
            <consortium name="WormBaseParasite"/>
        </authorList>
    </citation>
    <scope>IDENTIFICATION</scope>
</reference>
<accession>A0A5K3FM70</accession>
<sequence>RRHVRCCPSSPHTPHHLLVLLLRLLLRKTSFSNPHDGCRRRIHLTELSVMISAVLICCIVCFMLPGKGHSLKLGQHMRLASHSRPRASDGYTNSYWQQRMGHPYLWFPRRTKWNQLEVRNCFSGPTPKDLLTSEEVAAHERAIQKADESQQSLRRTQRILRLQHLQWLSHREFMASFGKLSKRSVIAVTDEPITVGTSTTEGSQEITLSTNEKSNSTDGILPVSEGTDSTTIPPPSTDGGQFQELSAVATVHRLAIRSNTISISGGVLRARLRYLIQLHRAIEGQHSLSVEVRLHPQYPPIYTGTVDDVCTYWPADAPGSRCSLKRKRFYQNGSICLCHMPPGIYHQRLKINFGNVFEGAQISEFLINLLFSGQNLNLYVTVRILTANNAAVACLQSKIPVSFSSV</sequence>
<evidence type="ECO:0000313" key="5">
    <source>
        <dbReference type="WBParaSite" id="MCU_009561-RA"/>
    </source>
</evidence>
<dbReference type="AlphaFoldDB" id="A0A5K3FM70"/>
<keyword evidence="3" id="KW-0732">Signal</keyword>
<name>A0A5K3FM70_MESCO</name>
<feature type="compositionally biased region" description="Polar residues" evidence="1">
    <location>
        <begin position="196"/>
        <end position="218"/>
    </location>
</feature>
<evidence type="ECO:0000256" key="2">
    <source>
        <dbReference type="SAM" id="Phobius"/>
    </source>
</evidence>
<evidence type="ECO:0000259" key="4">
    <source>
        <dbReference type="Pfam" id="PF19010"/>
    </source>
</evidence>
<keyword evidence="2" id="KW-1133">Transmembrane helix</keyword>
<evidence type="ECO:0000256" key="1">
    <source>
        <dbReference type="SAM" id="MobiDB-lite"/>
    </source>
</evidence>
<dbReference type="WBParaSite" id="MCU_009561-RA">
    <property type="protein sequence ID" value="MCU_009561-RA"/>
    <property type="gene ID" value="MCU_009561"/>
</dbReference>
<protein>
    <submittedName>
        <fullName evidence="5">DUF5739 domain-containing protein</fullName>
    </submittedName>
</protein>
<keyword evidence="2" id="KW-0812">Transmembrane</keyword>
<feature type="transmembrane region" description="Helical" evidence="2">
    <location>
        <begin position="47"/>
        <end position="66"/>
    </location>
</feature>
<feature type="domain" description="DUF5739" evidence="4">
    <location>
        <begin position="219"/>
        <end position="334"/>
    </location>
</feature>
<proteinExistence type="predicted"/>
<evidence type="ECO:0000256" key="3">
    <source>
        <dbReference type="SAM" id="SignalP"/>
    </source>
</evidence>
<dbReference type="Pfam" id="PF19010">
    <property type="entry name" value="DUF5739"/>
    <property type="match status" value="1"/>
</dbReference>
<organism evidence="5">
    <name type="scientific">Mesocestoides corti</name>
    <name type="common">Flatworm</name>
    <dbReference type="NCBI Taxonomy" id="53468"/>
    <lineage>
        <taxon>Eukaryota</taxon>
        <taxon>Metazoa</taxon>
        <taxon>Spiralia</taxon>
        <taxon>Lophotrochozoa</taxon>
        <taxon>Platyhelminthes</taxon>
        <taxon>Cestoda</taxon>
        <taxon>Eucestoda</taxon>
        <taxon>Cyclophyllidea</taxon>
        <taxon>Mesocestoididae</taxon>
        <taxon>Mesocestoides</taxon>
    </lineage>
</organism>
<feature type="region of interest" description="Disordered" evidence="1">
    <location>
        <begin position="196"/>
        <end position="220"/>
    </location>
</feature>